<proteinExistence type="predicted"/>
<feature type="region of interest" description="Disordered" evidence="1">
    <location>
        <begin position="10"/>
        <end position="30"/>
    </location>
</feature>
<gene>
    <name evidence="2" type="ORF">B0H15DRAFT_926951</name>
</gene>
<dbReference type="Proteomes" id="UP001222325">
    <property type="component" value="Unassembled WGS sequence"/>
</dbReference>
<evidence type="ECO:0000313" key="2">
    <source>
        <dbReference type="EMBL" id="KAJ7102384.1"/>
    </source>
</evidence>
<dbReference type="EMBL" id="JARJCN010000003">
    <property type="protein sequence ID" value="KAJ7102384.1"/>
    <property type="molecule type" value="Genomic_DNA"/>
</dbReference>
<comment type="caution">
    <text evidence="2">The sequence shown here is derived from an EMBL/GenBank/DDBJ whole genome shotgun (WGS) entry which is preliminary data.</text>
</comment>
<dbReference type="AlphaFoldDB" id="A0AAD6UKW6"/>
<feature type="compositionally biased region" description="Pro residues" evidence="1">
    <location>
        <begin position="13"/>
        <end position="30"/>
    </location>
</feature>
<name>A0AAD6UKW6_9AGAR</name>
<evidence type="ECO:0000313" key="3">
    <source>
        <dbReference type="Proteomes" id="UP001222325"/>
    </source>
</evidence>
<protein>
    <submittedName>
        <fullName evidence="2">Uncharacterized protein</fullName>
    </submittedName>
</protein>
<organism evidence="2 3">
    <name type="scientific">Mycena belliarum</name>
    <dbReference type="NCBI Taxonomy" id="1033014"/>
    <lineage>
        <taxon>Eukaryota</taxon>
        <taxon>Fungi</taxon>
        <taxon>Dikarya</taxon>
        <taxon>Basidiomycota</taxon>
        <taxon>Agaricomycotina</taxon>
        <taxon>Agaricomycetes</taxon>
        <taxon>Agaricomycetidae</taxon>
        <taxon>Agaricales</taxon>
        <taxon>Marasmiineae</taxon>
        <taxon>Mycenaceae</taxon>
        <taxon>Mycena</taxon>
    </lineage>
</organism>
<keyword evidence="3" id="KW-1185">Reference proteome</keyword>
<evidence type="ECO:0000256" key="1">
    <source>
        <dbReference type="SAM" id="MobiDB-lite"/>
    </source>
</evidence>
<sequence>MTVLSYESLFGPPRGPRPAPPGSQQVPPPPYLPELPHYMLYGFELDPALFGPGDIDIRRADGKVVTYPRPLTADDAVNMFRSKALELDAGVRIEPTYGPEGSYRIASFALAKEGEAIFSNLTRGEAIPSVETFDKLREGLHLVREPRWIDTTMWETPVSGCLGAHWLAQELRAELRMGRRAEEAPEAVDS</sequence>
<accession>A0AAD6UKW6</accession>
<reference evidence="2" key="1">
    <citation type="submission" date="2023-03" db="EMBL/GenBank/DDBJ databases">
        <title>Massive genome expansion in bonnet fungi (Mycena s.s.) driven by repeated elements and novel gene families across ecological guilds.</title>
        <authorList>
            <consortium name="Lawrence Berkeley National Laboratory"/>
            <person name="Harder C.B."/>
            <person name="Miyauchi S."/>
            <person name="Viragh M."/>
            <person name="Kuo A."/>
            <person name="Thoen E."/>
            <person name="Andreopoulos B."/>
            <person name="Lu D."/>
            <person name="Skrede I."/>
            <person name="Drula E."/>
            <person name="Henrissat B."/>
            <person name="Morin E."/>
            <person name="Kohler A."/>
            <person name="Barry K."/>
            <person name="LaButti K."/>
            <person name="Morin E."/>
            <person name="Salamov A."/>
            <person name="Lipzen A."/>
            <person name="Mereny Z."/>
            <person name="Hegedus B."/>
            <person name="Baldrian P."/>
            <person name="Stursova M."/>
            <person name="Weitz H."/>
            <person name="Taylor A."/>
            <person name="Grigoriev I.V."/>
            <person name="Nagy L.G."/>
            <person name="Martin F."/>
            <person name="Kauserud H."/>
        </authorList>
    </citation>
    <scope>NUCLEOTIDE SEQUENCE</scope>
    <source>
        <strain evidence="2">CBHHK173m</strain>
    </source>
</reference>